<reference evidence="14" key="1">
    <citation type="submission" date="2025-08" db="UniProtKB">
        <authorList>
            <consortium name="RefSeq"/>
        </authorList>
    </citation>
    <scope>IDENTIFICATION</scope>
    <source>
        <tissue evidence="14">Muscle</tissue>
    </source>
</reference>
<feature type="transmembrane region" description="Helical" evidence="11">
    <location>
        <begin position="310"/>
        <end position="332"/>
    </location>
</feature>
<dbReference type="InterPro" id="IPR017452">
    <property type="entry name" value="GPCR_Rhodpsn_7TM"/>
</dbReference>
<feature type="transmembrane region" description="Helical" evidence="11">
    <location>
        <begin position="270"/>
        <end position="290"/>
    </location>
</feature>
<dbReference type="InterPro" id="IPR000276">
    <property type="entry name" value="GPCR_Rhodpsn"/>
</dbReference>
<feature type="transmembrane region" description="Helical" evidence="11">
    <location>
        <begin position="87"/>
        <end position="112"/>
    </location>
</feature>
<evidence type="ECO:0000256" key="3">
    <source>
        <dbReference type="ARBA" id="ARBA00022475"/>
    </source>
</evidence>
<evidence type="ECO:0000313" key="13">
    <source>
        <dbReference type="Proteomes" id="UP000694941"/>
    </source>
</evidence>
<evidence type="ECO:0000256" key="10">
    <source>
        <dbReference type="RuleBase" id="RU000688"/>
    </source>
</evidence>
<dbReference type="RefSeq" id="XP_013794541.1">
    <property type="nucleotide sequence ID" value="XM_013939087.1"/>
</dbReference>
<keyword evidence="7 11" id="KW-0472">Membrane</keyword>
<evidence type="ECO:0000259" key="12">
    <source>
        <dbReference type="PROSITE" id="PS50262"/>
    </source>
</evidence>
<dbReference type="CDD" id="cd15390">
    <property type="entry name" value="7tmA_TACR"/>
    <property type="match status" value="1"/>
</dbReference>
<dbReference type="PANTHER" id="PTHR46925">
    <property type="entry name" value="G-PROTEIN COUPLED RECEPTOR TKR-1-RELATED"/>
    <property type="match status" value="1"/>
</dbReference>
<keyword evidence="4 10" id="KW-0812">Transmembrane</keyword>
<dbReference type="Pfam" id="PF00001">
    <property type="entry name" value="7tm_1"/>
    <property type="match status" value="1"/>
</dbReference>
<protein>
    <submittedName>
        <fullName evidence="14">Tachykinin-like peptides receptor 86C</fullName>
    </submittedName>
</protein>
<keyword evidence="3" id="KW-1003">Cell membrane</keyword>
<name>A0ABM1C5H0_LIMPO</name>
<dbReference type="PRINTS" id="PR00237">
    <property type="entry name" value="GPCRRHODOPSN"/>
</dbReference>
<dbReference type="InterPro" id="IPR001681">
    <property type="entry name" value="Neurokn_rcpt"/>
</dbReference>
<dbReference type="SUPFAM" id="SSF81321">
    <property type="entry name" value="Family A G protein-coupled receptor-like"/>
    <property type="match status" value="1"/>
</dbReference>
<keyword evidence="5 11" id="KW-1133">Transmembrane helix</keyword>
<feature type="transmembrane region" description="Helical" evidence="11">
    <location>
        <begin position="163"/>
        <end position="185"/>
    </location>
</feature>
<evidence type="ECO:0000256" key="11">
    <source>
        <dbReference type="SAM" id="Phobius"/>
    </source>
</evidence>
<keyword evidence="8 10" id="KW-0675">Receptor</keyword>
<evidence type="ECO:0000256" key="7">
    <source>
        <dbReference type="ARBA" id="ARBA00023136"/>
    </source>
</evidence>
<evidence type="ECO:0000256" key="4">
    <source>
        <dbReference type="ARBA" id="ARBA00022692"/>
    </source>
</evidence>
<evidence type="ECO:0000256" key="2">
    <source>
        <dbReference type="ARBA" id="ARBA00010663"/>
    </source>
</evidence>
<keyword evidence="13" id="KW-1185">Reference proteome</keyword>
<comment type="subcellular location">
    <subcellularLocation>
        <location evidence="1">Cell membrane</location>
        <topology evidence="1">Multi-pass membrane protein</topology>
    </subcellularLocation>
</comment>
<dbReference type="PRINTS" id="PR00244">
    <property type="entry name" value="NEUROKININR"/>
</dbReference>
<dbReference type="PANTHER" id="PTHR46925:SF2">
    <property type="entry name" value="G-PROTEIN COUPLED RECEPTOR TKR-1-RELATED"/>
    <property type="match status" value="1"/>
</dbReference>
<feature type="transmembrane region" description="Helical" evidence="11">
    <location>
        <begin position="220"/>
        <end position="240"/>
    </location>
</feature>
<keyword evidence="6 10" id="KW-0297">G-protein coupled receptor</keyword>
<gene>
    <name evidence="14" type="primary">LOC106478538</name>
</gene>
<evidence type="ECO:0000256" key="1">
    <source>
        <dbReference type="ARBA" id="ARBA00004651"/>
    </source>
</evidence>
<accession>A0ABM1C5H0</accession>
<evidence type="ECO:0000256" key="5">
    <source>
        <dbReference type="ARBA" id="ARBA00022989"/>
    </source>
</evidence>
<feature type="transmembrane region" description="Helical" evidence="11">
    <location>
        <begin position="50"/>
        <end position="75"/>
    </location>
</feature>
<evidence type="ECO:0000256" key="6">
    <source>
        <dbReference type="ARBA" id="ARBA00023040"/>
    </source>
</evidence>
<dbReference type="GeneID" id="106478538"/>
<dbReference type="PROSITE" id="PS50262">
    <property type="entry name" value="G_PROTEIN_RECEP_F1_2"/>
    <property type="match status" value="1"/>
</dbReference>
<sequence length="411" mass="48279">MTVYLLEDSSYLYLEEKESNFSIVTKLCLENLLARNKFTSQYVLPWWQQLFWTITFGLMVTIATFGNIIVIWIVIAHRRMRTVTNYFLLNLSLSDLMMATFNCIFNFIFMLHSHWPFGSVYCTVSNFIAYLTVSVSVFTIAATSIDRFIAIVHPLTPRMPKKVVYLLVGVTWISGTILSVPTLLYSTTLTYRYPDGSLRTLCYLNWPDGPAGNSYSDYKYNLFFLVMTYVLPMLTMAATYSKMCCTLWGNHGIGVETDRQKNLIRSKQKVVRMLVVVVLIFAICWLPYHIFFLYTFHFPKVLQTPYIQHIYLAFYWLAMSNCMYNPIVYFVMNNKFRMYFKTAVSCCKVTRNKDPVYTQRWTRDDRQARAIFLLNNCSPTSRMTFSSLKGRRGSILERHNSIRHTHREFHF</sequence>
<evidence type="ECO:0000313" key="14">
    <source>
        <dbReference type="RefSeq" id="XP_013794541.1"/>
    </source>
</evidence>
<keyword evidence="9 10" id="KW-0807">Transducer</keyword>
<proteinExistence type="inferred from homology"/>
<dbReference type="Gene3D" id="1.20.1070.10">
    <property type="entry name" value="Rhodopsin 7-helix transmembrane proteins"/>
    <property type="match status" value="1"/>
</dbReference>
<comment type="similarity">
    <text evidence="2 10">Belongs to the G-protein coupled receptor 1 family.</text>
</comment>
<dbReference type="Proteomes" id="UP000694941">
    <property type="component" value="Unplaced"/>
</dbReference>
<feature type="domain" description="G-protein coupled receptors family 1 profile" evidence="12">
    <location>
        <begin position="66"/>
        <end position="329"/>
    </location>
</feature>
<evidence type="ECO:0000256" key="8">
    <source>
        <dbReference type="ARBA" id="ARBA00023170"/>
    </source>
</evidence>
<evidence type="ECO:0000256" key="9">
    <source>
        <dbReference type="ARBA" id="ARBA00023224"/>
    </source>
</evidence>
<feature type="transmembrane region" description="Helical" evidence="11">
    <location>
        <begin position="118"/>
        <end position="142"/>
    </location>
</feature>
<organism evidence="13 14">
    <name type="scientific">Limulus polyphemus</name>
    <name type="common">Atlantic horseshoe crab</name>
    <dbReference type="NCBI Taxonomy" id="6850"/>
    <lineage>
        <taxon>Eukaryota</taxon>
        <taxon>Metazoa</taxon>
        <taxon>Ecdysozoa</taxon>
        <taxon>Arthropoda</taxon>
        <taxon>Chelicerata</taxon>
        <taxon>Merostomata</taxon>
        <taxon>Xiphosura</taxon>
        <taxon>Limulidae</taxon>
        <taxon>Limulus</taxon>
    </lineage>
</organism>
<dbReference type="PROSITE" id="PS00237">
    <property type="entry name" value="G_PROTEIN_RECEP_F1_1"/>
    <property type="match status" value="1"/>
</dbReference>